<sequence>MCIVRQHMNLTTDEISKVKQAFINANRDVITLAEGDISVTNTPNGANVSTITVNINKGRLTKSFASNLANMNFLRWVNFPQDYTVTWTNAKIANRPTDGGLSWSDDHKSLIYRYDATLGTQITTNDILTMLKASTTVPGLRNNITGNEKAQAEAGEDQTIEQLVIHKQMHHLMAKDNIR</sequence>
<evidence type="ECO:0000313" key="1">
    <source>
        <dbReference type="EMBL" id="SUK93849.1"/>
    </source>
</evidence>
<gene>
    <name evidence="1" type="primary">ebh_23</name>
    <name evidence="1" type="ORF">NCTC5664_03281</name>
</gene>
<organism evidence="1 2">
    <name type="scientific">Staphylococcus aureus</name>
    <dbReference type="NCBI Taxonomy" id="1280"/>
    <lineage>
        <taxon>Bacteria</taxon>
        <taxon>Bacillati</taxon>
        <taxon>Bacillota</taxon>
        <taxon>Bacilli</taxon>
        <taxon>Bacillales</taxon>
        <taxon>Staphylococcaceae</taxon>
        <taxon>Staphylococcus</taxon>
    </lineage>
</organism>
<dbReference type="PANTHER" id="PTHR33150:SF1">
    <property type="entry name" value="EXTRACELLULAR MATRIX-BINDING PROTEIN EBH"/>
    <property type="match status" value="1"/>
</dbReference>
<accession>A0A380E1F1</accession>
<dbReference type="InterPro" id="IPR051197">
    <property type="entry name" value="ECM-binding_protein"/>
</dbReference>
<protein>
    <submittedName>
        <fullName evidence="1">Cell wall associated fibronectin-binding protein</fullName>
    </submittedName>
</protein>
<evidence type="ECO:0000313" key="2">
    <source>
        <dbReference type="Proteomes" id="UP000254502"/>
    </source>
</evidence>
<dbReference type="EMBL" id="UHAQ01000004">
    <property type="protein sequence ID" value="SUK93849.1"/>
    <property type="molecule type" value="Genomic_DNA"/>
</dbReference>
<dbReference type="AlphaFoldDB" id="A0A380E1F1"/>
<dbReference type="InterPro" id="IPR026361">
    <property type="entry name" value="Ebh_dom"/>
</dbReference>
<proteinExistence type="predicted"/>
<dbReference type="PANTHER" id="PTHR33150">
    <property type="entry name" value="EXTRACELLULAR MATRIX-BINDING PROTEIN EBH"/>
    <property type="match status" value="1"/>
</dbReference>
<dbReference type="Proteomes" id="UP000254502">
    <property type="component" value="Unassembled WGS sequence"/>
</dbReference>
<reference evidence="1 2" key="1">
    <citation type="submission" date="2018-06" db="EMBL/GenBank/DDBJ databases">
        <authorList>
            <consortium name="Pathogen Informatics"/>
            <person name="Doyle S."/>
        </authorList>
    </citation>
    <scope>NUCLEOTIDE SEQUENCE [LARGE SCALE GENOMIC DNA]</scope>
    <source>
        <strain evidence="1 2">NCTC5664</strain>
    </source>
</reference>
<dbReference type="NCBIfam" id="TIGR04264">
    <property type="entry name" value="hyperosmo_Ebh"/>
    <property type="match status" value="1"/>
</dbReference>
<name>A0A380E1F1_STAAU</name>